<name>A0ABX1RZM7_9FLAO</name>
<keyword evidence="1" id="KW-0472">Membrane</keyword>
<evidence type="ECO:0000259" key="2">
    <source>
        <dbReference type="Pfam" id="PF04773"/>
    </source>
</evidence>
<comment type="caution">
    <text evidence="4">The sequence shown here is derived from an EMBL/GenBank/DDBJ whole genome shotgun (WGS) entry which is preliminary data.</text>
</comment>
<evidence type="ECO:0000259" key="3">
    <source>
        <dbReference type="Pfam" id="PF16344"/>
    </source>
</evidence>
<proteinExistence type="predicted"/>
<evidence type="ECO:0000313" key="4">
    <source>
        <dbReference type="EMBL" id="NMH89056.1"/>
    </source>
</evidence>
<protein>
    <submittedName>
        <fullName evidence="4">FecR family protein</fullName>
    </submittedName>
</protein>
<dbReference type="RefSeq" id="WP_169675678.1">
    <property type="nucleotide sequence ID" value="NZ_JABBHF010000010.1"/>
</dbReference>
<dbReference type="Gene3D" id="2.60.120.1440">
    <property type="match status" value="1"/>
</dbReference>
<dbReference type="EMBL" id="JABBHF010000010">
    <property type="protein sequence ID" value="NMH89056.1"/>
    <property type="molecule type" value="Genomic_DNA"/>
</dbReference>
<sequence length="382" mass="43491">MEVKKILKYINETASKEEAREVEAWINASQDHAKKFNLLKAKHIASTFDDTINSADTNQGLFRYKTNIEKSSKNKSKNLKQSILKYAAIFIIAIGTSYLFFTENKLEIPEDTITLELENGDIKIIQDDGNAQFVDSKGNTITTQKGNKLNYNNSNISNEEKLVYNTLTVPYGKRFNIVLSDNTQVTLNAGTSMKYPVKFIKGHNREVFINGEAFFDVTKDKAHPFVVKSSDLNIRVLGTKFNVSSYPEDLNTKTVLVEGSVSLYQEETYKPKKATLLTPGHLAYLNKSNNAISLEKVDVSLHTSWINGSISFKHEPFKNILKKLERQYNVVIKCESKDLNETSFTARFDNASLEYILKTFRNNYDIKYTIENKPNKTITIKP</sequence>
<dbReference type="Proteomes" id="UP000746690">
    <property type="component" value="Unassembled WGS sequence"/>
</dbReference>
<dbReference type="PANTHER" id="PTHR30273:SF2">
    <property type="entry name" value="PROTEIN FECR"/>
    <property type="match status" value="1"/>
</dbReference>
<feature type="transmembrane region" description="Helical" evidence="1">
    <location>
        <begin position="83"/>
        <end position="101"/>
    </location>
</feature>
<dbReference type="PANTHER" id="PTHR30273">
    <property type="entry name" value="PERIPLASMIC SIGNAL SENSOR AND SIGMA FACTOR ACTIVATOR FECR-RELATED"/>
    <property type="match status" value="1"/>
</dbReference>
<keyword evidence="1" id="KW-0812">Transmembrane</keyword>
<dbReference type="Pfam" id="PF04773">
    <property type="entry name" value="FecR"/>
    <property type="match status" value="1"/>
</dbReference>
<keyword evidence="1" id="KW-1133">Transmembrane helix</keyword>
<reference evidence="4 5" key="1">
    <citation type="submission" date="2020-04" db="EMBL/GenBank/DDBJ databases">
        <title>A Flavivirga sp. nov.</title>
        <authorList>
            <person name="Sun X."/>
        </authorList>
    </citation>
    <scope>NUCLEOTIDE SEQUENCE [LARGE SCALE GENOMIC DNA]</scope>
    <source>
        <strain evidence="4 5">Y03</strain>
    </source>
</reference>
<dbReference type="Gene3D" id="3.55.50.30">
    <property type="match status" value="1"/>
</dbReference>
<dbReference type="InterPro" id="IPR012373">
    <property type="entry name" value="Ferrdict_sens_TM"/>
</dbReference>
<organism evidence="4 5">
    <name type="scientific">Flavivirga algicola</name>
    <dbReference type="NCBI Taxonomy" id="2729136"/>
    <lineage>
        <taxon>Bacteria</taxon>
        <taxon>Pseudomonadati</taxon>
        <taxon>Bacteroidota</taxon>
        <taxon>Flavobacteriia</taxon>
        <taxon>Flavobacteriales</taxon>
        <taxon>Flavobacteriaceae</taxon>
        <taxon>Flavivirga</taxon>
    </lineage>
</organism>
<feature type="domain" description="Protein FecR C-terminal" evidence="3">
    <location>
        <begin position="310"/>
        <end position="373"/>
    </location>
</feature>
<dbReference type="InterPro" id="IPR032508">
    <property type="entry name" value="FecR_C"/>
</dbReference>
<gene>
    <name evidence="4" type="ORF">HHX25_16205</name>
</gene>
<dbReference type="InterPro" id="IPR006860">
    <property type="entry name" value="FecR"/>
</dbReference>
<dbReference type="Pfam" id="PF16344">
    <property type="entry name" value="FecR_C"/>
    <property type="match status" value="1"/>
</dbReference>
<evidence type="ECO:0000313" key="5">
    <source>
        <dbReference type="Proteomes" id="UP000746690"/>
    </source>
</evidence>
<evidence type="ECO:0000256" key="1">
    <source>
        <dbReference type="SAM" id="Phobius"/>
    </source>
</evidence>
<accession>A0ABX1RZM7</accession>
<keyword evidence="5" id="KW-1185">Reference proteome</keyword>
<dbReference type="PIRSF" id="PIRSF018266">
    <property type="entry name" value="FecR"/>
    <property type="match status" value="1"/>
</dbReference>
<feature type="domain" description="FecR protein" evidence="2">
    <location>
        <begin position="167"/>
        <end position="261"/>
    </location>
</feature>